<keyword evidence="2" id="KW-1185">Reference proteome</keyword>
<sequence length="233" mass="25599">MFKKKLSVVVLASLGLFGCGSDDDKKAVEEIAKPAGLNIQVEFYNEVPALLTDDQELKVQFGFDIDNSGDIVASRDFIIEANFKNGKSSVFFEAMSSAIREKKEEYGSYNVVEQLGTAKLETIDGKSVVNINILPQPVLATEKDKETDVLVGSEKDDPILNGYLARMAAAKQAPAMNAGVRYRDHSSRVGSEDYLIDGDAGVQLNSNSIFDPKDDYQQEANYADIERVSFSFD</sequence>
<name>A0A066RVU7_9GAMM</name>
<dbReference type="EMBL" id="JMIB01000021">
    <property type="protein sequence ID" value="KDM91513.1"/>
    <property type="molecule type" value="Genomic_DNA"/>
</dbReference>
<dbReference type="Proteomes" id="UP000027192">
    <property type="component" value="Unassembled WGS sequence"/>
</dbReference>
<dbReference type="RefSeq" id="WP_036752155.1">
    <property type="nucleotide sequence ID" value="NZ_JAGSGC010000006.1"/>
</dbReference>
<dbReference type="PROSITE" id="PS51257">
    <property type="entry name" value="PROKAR_LIPOPROTEIN"/>
    <property type="match status" value="1"/>
</dbReference>
<gene>
    <name evidence="1" type="ORF">EA58_10840</name>
</gene>
<organism evidence="1 2">
    <name type="scientific">Photobacterium galatheae</name>
    <dbReference type="NCBI Taxonomy" id="1654360"/>
    <lineage>
        <taxon>Bacteria</taxon>
        <taxon>Pseudomonadati</taxon>
        <taxon>Pseudomonadota</taxon>
        <taxon>Gammaproteobacteria</taxon>
        <taxon>Vibrionales</taxon>
        <taxon>Vibrionaceae</taxon>
        <taxon>Photobacterium</taxon>
    </lineage>
</organism>
<accession>A0A066RVU7</accession>
<proteinExistence type="predicted"/>
<dbReference type="OrthoDB" id="9838698at2"/>
<protein>
    <recommendedName>
        <fullName evidence="3">Lipoprotein</fullName>
    </recommendedName>
</protein>
<evidence type="ECO:0000313" key="1">
    <source>
        <dbReference type="EMBL" id="KDM91513.1"/>
    </source>
</evidence>
<evidence type="ECO:0008006" key="3">
    <source>
        <dbReference type="Google" id="ProtNLM"/>
    </source>
</evidence>
<evidence type="ECO:0000313" key="2">
    <source>
        <dbReference type="Proteomes" id="UP000027192"/>
    </source>
</evidence>
<dbReference type="AlphaFoldDB" id="A0A066RVU7"/>
<comment type="caution">
    <text evidence="1">The sequence shown here is derived from an EMBL/GenBank/DDBJ whole genome shotgun (WGS) entry which is preliminary data.</text>
</comment>
<reference evidence="1 2" key="1">
    <citation type="submission" date="2014-04" db="EMBL/GenBank/DDBJ databases">
        <title>Draft genome sequence of Photobacterium halotolerans S2753: a solonamide, ngercheumicin and holomycin producer.</title>
        <authorList>
            <person name="Machado H.R."/>
            <person name="Gram L."/>
        </authorList>
    </citation>
    <scope>NUCLEOTIDE SEQUENCE [LARGE SCALE GENOMIC DNA]</scope>
    <source>
        <strain evidence="1 2">S2753</strain>
    </source>
</reference>